<organism evidence="2 3">
    <name type="scientific">Leptospira idonii</name>
    <dbReference type="NCBI Taxonomy" id="1193500"/>
    <lineage>
        <taxon>Bacteria</taxon>
        <taxon>Pseudomonadati</taxon>
        <taxon>Spirochaetota</taxon>
        <taxon>Spirochaetia</taxon>
        <taxon>Leptospirales</taxon>
        <taxon>Leptospiraceae</taxon>
        <taxon>Leptospira</taxon>
    </lineage>
</organism>
<gene>
    <name evidence="2" type="ORF">EHS15_10890</name>
</gene>
<sequence>MKLIQASDLHLSDANEREYCLSVLDEIFKTAKDLSCEGILFCGDIFDTFSDLEKLRTEFVSRSKQFPGKIYFLPGNHECLRKKSKGGGYSDFDWGDQIFIIEKEPYQILKLNDLVEILGIPHQESYGNLLTEPPQGKSSRFRIGMAHAVISGMSFTGFETEEEGGGVLDSGQLQSLGCDYVAVGHIHRARSQRFGDCWIAYAGSSRVWRKGEFGKRGGYLLEVTETGITKTDLEWKSAGQYREIIVSLLLDGKPEKTPSDYLSSCGPSDWVRMRYSGYVETMSYLKEFEKEITEGWSTKLRIVEFDSDQSEVKVLKDLGENQFIRRFLDVMDGKRTSLEPELWNRAKLLGLELLTEGKR</sequence>
<dbReference type="PANTHER" id="PTHR30337:SF7">
    <property type="entry name" value="PHOSPHOESTERASE"/>
    <property type="match status" value="1"/>
</dbReference>
<proteinExistence type="predicted"/>
<accession>A0A4R9LZW3</accession>
<evidence type="ECO:0000313" key="2">
    <source>
        <dbReference type="EMBL" id="TGN18917.1"/>
    </source>
</evidence>
<dbReference type="InterPro" id="IPR050535">
    <property type="entry name" value="DNA_Repair-Maintenance_Comp"/>
</dbReference>
<feature type="domain" description="Calcineurin-like phosphoesterase" evidence="1">
    <location>
        <begin position="1"/>
        <end position="188"/>
    </location>
</feature>
<dbReference type="InterPro" id="IPR004843">
    <property type="entry name" value="Calcineurin-like_PHP"/>
</dbReference>
<dbReference type="Pfam" id="PF00149">
    <property type="entry name" value="Metallophos"/>
    <property type="match status" value="1"/>
</dbReference>
<dbReference type="EMBL" id="RQHW01000042">
    <property type="protein sequence ID" value="TGN18917.1"/>
    <property type="molecule type" value="Genomic_DNA"/>
</dbReference>
<keyword evidence="3" id="KW-1185">Reference proteome</keyword>
<keyword evidence="2" id="KW-0540">Nuclease</keyword>
<dbReference type="Proteomes" id="UP000298058">
    <property type="component" value="Unassembled WGS sequence"/>
</dbReference>
<dbReference type="Gene3D" id="3.60.21.10">
    <property type="match status" value="1"/>
</dbReference>
<dbReference type="InterPro" id="IPR029052">
    <property type="entry name" value="Metallo-depent_PP-like"/>
</dbReference>
<dbReference type="SUPFAM" id="SSF56300">
    <property type="entry name" value="Metallo-dependent phosphatases"/>
    <property type="match status" value="1"/>
</dbReference>
<keyword evidence="2" id="KW-0269">Exonuclease</keyword>
<protein>
    <submittedName>
        <fullName evidence="2">DNA repair exonuclease</fullName>
    </submittedName>
</protein>
<name>A0A4R9LZW3_9LEPT</name>
<reference evidence="2" key="1">
    <citation type="journal article" date="2019" name="PLoS Negl. Trop. Dis.">
        <title>Revisiting the worldwide diversity of Leptospira species in the environment.</title>
        <authorList>
            <person name="Vincent A.T."/>
            <person name="Schiettekatte O."/>
            <person name="Bourhy P."/>
            <person name="Veyrier F.J."/>
            <person name="Picardeau M."/>
        </authorList>
    </citation>
    <scope>NUCLEOTIDE SEQUENCE [LARGE SCALE GENOMIC DNA]</scope>
    <source>
        <strain evidence="2">201300427</strain>
    </source>
</reference>
<dbReference type="OrthoDB" id="9773856at2"/>
<keyword evidence="2" id="KW-0378">Hydrolase</keyword>
<dbReference type="RefSeq" id="WP_135760601.1">
    <property type="nucleotide sequence ID" value="NZ_RQHW01000042.1"/>
</dbReference>
<comment type="caution">
    <text evidence="2">The sequence shown here is derived from an EMBL/GenBank/DDBJ whole genome shotgun (WGS) entry which is preliminary data.</text>
</comment>
<dbReference type="GO" id="GO:0004527">
    <property type="term" value="F:exonuclease activity"/>
    <property type="evidence" value="ECO:0007669"/>
    <property type="project" value="UniProtKB-KW"/>
</dbReference>
<dbReference type="PANTHER" id="PTHR30337">
    <property type="entry name" value="COMPONENT OF ATP-DEPENDENT DSDNA EXONUCLEASE"/>
    <property type="match status" value="1"/>
</dbReference>
<dbReference type="AlphaFoldDB" id="A0A4R9LZW3"/>
<evidence type="ECO:0000259" key="1">
    <source>
        <dbReference type="Pfam" id="PF00149"/>
    </source>
</evidence>
<evidence type="ECO:0000313" key="3">
    <source>
        <dbReference type="Proteomes" id="UP000298058"/>
    </source>
</evidence>